<keyword evidence="1" id="KW-0732">Signal</keyword>
<feature type="signal peptide" evidence="1">
    <location>
        <begin position="1"/>
        <end position="28"/>
    </location>
</feature>
<evidence type="ECO:0000313" key="2">
    <source>
        <dbReference type="EMBL" id="MCX5570684.1"/>
    </source>
</evidence>
<dbReference type="RefSeq" id="WP_266339641.1">
    <property type="nucleotide sequence ID" value="NZ_JAPKNK010000006.1"/>
</dbReference>
<dbReference type="Proteomes" id="UP001144805">
    <property type="component" value="Unassembled WGS sequence"/>
</dbReference>
<evidence type="ECO:0000256" key="1">
    <source>
        <dbReference type="SAM" id="SignalP"/>
    </source>
</evidence>
<keyword evidence="3" id="KW-1185">Reference proteome</keyword>
<organism evidence="2 3">
    <name type="scientific">Kaistia nematophila</name>
    <dbReference type="NCBI Taxonomy" id="2994654"/>
    <lineage>
        <taxon>Bacteria</taxon>
        <taxon>Pseudomonadati</taxon>
        <taxon>Pseudomonadota</taxon>
        <taxon>Alphaproteobacteria</taxon>
        <taxon>Hyphomicrobiales</taxon>
        <taxon>Kaistiaceae</taxon>
        <taxon>Kaistia</taxon>
    </lineage>
</organism>
<reference evidence="2" key="1">
    <citation type="submission" date="2022-11" db="EMBL/GenBank/DDBJ databases">
        <title>Biodiversity and phylogenetic relationships of bacteria.</title>
        <authorList>
            <person name="Machado R.A.R."/>
            <person name="Bhat A."/>
            <person name="Loulou A."/>
            <person name="Kallel S."/>
        </authorList>
    </citation>
    <scope>NUCLEOTIDE SEQUENCE</scope>
    <source>
        <strain evidence="2">K-TC2</strain>
    </source>
</reference>
<name>A0A9X3E2S3_9HYPH</name>
<accession>A0A9X3E2S3</accession>
<dbReference type="EMBL" id="JAPKNK010000006">
    <property type="protein sequence ID" value="MCX5570684.1"/>
    <property type="molecule type" value="Genomic_DNA"/>
</dbReference>
<gene>
    <name evidence="2" type="ORF">OSH07_15860</name>
</gene>
<evidence type="ECO:0008006" key="4">
    <source>
        <dbReference type="Google" id="ProtNLM"/>
    </source>
</evidence>
<sequence length="656" mass="70749">MSRSSLRVRLLAAGVSAFAMTASLPALAEEPIETAIRNWVSTLDASPNWVAGFSELSYDEGRRTATLRNLTIRSETLATKLEISFGTIAITNYAEAADGGFKASEITADSGKLVVGEFGSSTLSDIRVDNLSVPSFVNYVFDQNRIFTSLAKGWGIIAKASVDSIRVGRIQATETSEGQTSAASFGSYELKGMANGVIDQVTMGPISQEMPSPDGLIKFTIDKIEARKYDLDALSAVLDPDRYAGGVGDGKWRTALGLEVYRNFSIEMPGASVRMGSFEMENLRLRQPKKSFTDFLDTFLSKPDLPDNEAARLVRDNFAGLLSFAGVGSLRLSDLDVTAPEVERFHLGDFHFNDFSSDGIGEIGVHDLDVAIQDKGTLGAERLAVGGFKFPSPELLVSSMYASESGIDFDPMPLIPTMGFAEAVGVDVTQGGKKLGAVDRARIDLGDYIGPVPTSIASDVRGLDLDLSQIDDRRAREMIKGLGYDRLVADYGFRLSWREADEAVILDGFKLAIKDLATMNADATLTGLTRQAIQDPKQLEGALSSLLFTRGKLSVEDKSIVERAVGMQAKKMNVEPDKFRQQIAGALPLFLMVLKNPGFQAKLAPALQAFIKAPGTMTITAAPATPVPLMKLIETADSAPQKLPDLLQVEIKTTNP</sequence>
<proteinExistence type="predicted"/>
<dbReference type="AlphaFoldDB" id="A0A9X3E2S3"/>
<protein>
    <recommendedName>
        <fullName evidence="4">AsmA-like C-terminal domain-containing protein</fullName>
    </recommendedName>
</protein>
<comment type="caution">
    <text evidence="2">The sequence shown here is derived from an EMBL/GenBank/DDBJ whole genome shotgun (WGS) entry which is preliminary data.</text>
</comment>
<feature type="chain" id="PRO_5040820067" description="AsmA-like C-terminal domain-containing protein" evidence="1">
    <location>
        <begin position="29"/>
        <end position="656"/>
    </location>
</feature>
<evidence type="ECO:0000313" key="3">
    <source>
        <dbReference type="Proteomes" id="UP001144805"/>
    </source>
</evidence>